<dbReference type="Proteomes" id="UP000826234">
    <property type="component" value="Unassembled WGS sequence"/>
</dbReference>
<organism evidence="2 3">
    <name type="scientific">Phrynosoma platyrhinos</name>
    <name type="common">Desert horned lizard</name>
    <dbReference type="NCBI Taxonomy" id="52577"/>
    <lineage>
        <taxon>Eukaryota</taxon>
        <taxon>Metazoa</taxon>
        <taxon>Chordata</taxon>
        <taxon>Craniata</taxon>
        <taxon>Vertebrata</taxon>
        <taxon>Euteleostomi</taxon>
        <taxon>Lepidosauria</taxon>
        <taxon>Squamata</taxon>
        <taxon>Bifurcata</taxon>
        <taxon>Unidentata</taxon>
        <taxon>Episquamata</taxon>
        <taxon>Toxicofera</taxon>
        <taxon>Iguania</taxon>
        <taxon>Phrynosomatidae</taxon>
        <taxon>Phrynosomatinae</taxon>
        <taxon>Phrynosoma</taxon>
    </lineage>
</organism>
<protein>
    <submittedName>
        <fullName evidence="2">Uncharacterized protein</fullName>
    </submittedName>
</protein>
<name>A0ABQ7TMB9_PHRPL</name>
<gene>
    <name evidence="2" type="ORF">JD844_013712</name>
</gene>
<feature type="region of interest" description="Disordered" evidence="1">
    <location>
        <begin position="15"/>
        <end position="35"/>
    </location>
</feature>
<evidence type="ECO:0000313" key="3">
    <source>
        <dbReference type="Proteomes" id="UP000826234"/>
    </source>
</evidence>
<evidence type="ECO:0000256" key="1">
    <source>
        <dbReference type="SAM" id="MobiDB-lite"/>
    </source>
</evidence>
<reference evidence="2 3" key="1">
    <citation type="journal article" date="2022" name="Gigascience">
        <title>A chromosome-level genome assembly and annotation of the desert horned lizard, Phrynosoma platyrhinos, provides insight into chromosomal rearrangements among reptiles.</title>
        <authorList>
            <person name="Koochekian N."/>
            <person name="Ascanio A."/>
            <person name="Farleigh K."/>
            <person name="Card D.C."/>
            <person name="Schield D.R."/>
            <person name="Castoe T.A."/>
            <person name="Jezkova T."/>
        </authorList>
    </citation>
    <scope>NUCLEOTIDE SEQUENCE [LARGE SCALE GENOMIC DNA]</scope>
    <source>
        <strain evidence="2">NK-2021</strain>
    </source>
</reference>
<accession>A0ABQ7TMB9</accession>
<proteinExistence type="predicted"/>
<keyword evidence="3" id="KW-1185">Reference proteome</keyword>
<dbReference type="EMBL" id="JAIPUX010000439">
    <property type="protein sequence ID" value="KAH0630551.1"/>
    <property type="molecule type" value="Genomic_DNA"/>
</dbReference>
<evidence type="ECO:0000313" key="2">
    <source>
        <dbReference type="EMBL" id="KAH0630551.1"/>
    </source>
</evidence>
<sequence length="83" mass="9201">MDWFVEEVAEEENCSSEMKGIVQDKDETSNSMGDAKRTCPIYKSTSLHGDALKTVFVGPDQVVGRTLGGQRRKVVGYLYPLCV</sequence>
<comment type="caution">
    <text evidence="2">The sequence shown here is derived from an EMBL/GenBank/DDBJ whole genome shotgun (WGS) entry which is preliminary data.</text>
</comment>